<keyword evidence="7" id="KW-0255">Endonuclease</keyword>
<dbReference type="Gene3D" id="1.10.30.50">
    <property type="match status" value="1"/>
</dbReference>
<evidence type="ECO:0000256" key="1">
    <source>
        <dbReference type="ARBA" id="ARBA00022722"/>
    </source>
</evidence>
<name>A0A9X0PG32_9STAP</name>
<dbReference type="RefSeq" id="WP_182281126.1">
    <property type="nucleotide sequence ID" value="NZ_JABTCN010000040.1"/>
</dbReference>
<protein>
    <recommendedName>
        <fullName evidence="4">Putative HNH nuclease YajD</fullName>
    </recommendedName>
</protein>
<proteinExistence type="inferred from homology"/>
<dbReference type="PANTHER" id="PTHR41286">
    <property type="entry name" value="HNH NUCLEASE YAJD-RELATED"/>
    <property type="match status" value="1"/>
</dbReference>
<reference evidence="7 8" key="1">
    <citation type="journal article" date="2020" name="Access Microbiol">
        <title>Isolation and genome sequencing of Staphylococcus schleiferi subspecies coagulans from Antarctic seals.</title>
        <authorList>
            <person name="Foster G."/>
            <person name="Robb A."/>
            <person name="Paterson G.K."/>
        </authorList>
    </citation>
    <scope>NUCLEOTIDE SEQUENCE [LARGE SCALE GENOMIC DNA]</scope>
    <source>
        <strain evidence="7 8">M615/02/4</strain>
    </source>
</reference>
<sequence length="126" mass="14995">MPVMRRCNHPTCNKLISFNESYCDKHKTYTNAKYNDVRQRNDPEYLRFYKSKQWQNLREIVLMENDYICKSCGRQANVVDHIIPTKVDWSKRLDKNNLQPLCHECHNKKTKNEAPHNKRRGGSGRG</sequence>
<dbReference type="GO" id="GO:0005829">
    <property type="term" value="C:cytosol"/>
    <property type="evidence" value="ECO:0007669"/>
    <property type="project" value="TreeGrafter"/>
</dbReference>
<comment type="similarity">
    <text evidence="3">Belongs to the HNH nuclease family.</text>
</comment>
<organism evidence="7 8">
    <name type="scientific">Staphylococcus coagulans</name>
    <dbReference type="NCBI Taxonomy" id="74706"/>
    <lineage>
        <taxon>Bacteria</taxon>
        <taxon>Bacillati</taxon>
        <taxon>Bacillota</taxon>
        <taxon>Bacilli</taxon>
        <taxon>Bacillales</taxon>
        <taxon>Staphylococcaceae</taxon>
        <taxon>Staphylococcus</taxon>
    </lineage>
</organism>
<evidence type="ECO:0000256" key="3">
    <source>
        <dbReference type="ARBA" id="ARBA00038412"/>
    </source>
</evidence>
<feature type="compositionally biased region" description="Basic residues" evidence="5">
    <location>
        <begin position="117"/>
        <end position="126"/>
    </location>
</feature>
<evidence type="ECO:0000259" key="6">
    <source>
        <dbReference type="SMART" id="SM00507"/>
    </source>
</evidence>
<comment type="caution">
    <text evidence="7">The sequence shown here is derived from an EMBL/GenBank/DDBJ whole genome shotgun (WGS) entry which is preliminary data.</text>
</comment>
<dbReference type="GO" id="GO:0008270">
    <property type="term" value="F:zinc ion binding"/>
    <property type="evidence" value="ECO:0007669"/>
    <property type="project" value="InterPro"/>
</dbReference>
<evidence type="ECO:0000256" key="5">
    <source>
        <dbReference type="SAM" id="MobiDB-lite"/>
    </source>
</evidence>
<dbReference type="Pfam" id="PF01844">
    <property type="entry name" value="HNH"/>
    <property type="match status" value="1"/>
</dbReference>
<dbReference type="GO" id="GO:0016787">
    <property type="term" value="F:hydrolase activity"/>
    <property type="evidence" value="ECO:0007669"/>
    <property type="project" value="UniProtKB-KW"/>
</dbReference>
<dbReference type="SMART" id="SM00507">
    <property type="entry name" value="HNHc"/>
    <property type="match status" value="1"/>
</dbReference>
<dbReference type="GO" id="GO:0004519">
    <property type="term" value="F:endonuclease activity"/>
    <property type="evidence" value="ECO:0007669"/>
    <property type="project" value="UniProtKB-KW"/>
</dbReference>
<dbReference type="InterPro" id="IPR003615">
    <property type="entry name" value="HNH_nuc"/>
</dbReference>
<gene>
    <name evidence="7" type="ORF">HR081_10310</name>
</gene>
<accession>A0A9X0PG32</accession>
<feature type="region of interest" description="Disordered" evidence="5">
    <location>
        <begin position="105"/>
        <end position="126"/>
    </location>
</feature>
<dbReference type="GO" id="GO:0003676">
    <property type="term" value="F:nucleic acid binding"/>
    <property type="evidence" value="ECO:0007669"/>
    <property type="project" value="InterPro"/>
</dbReference>
<feature type="domain" description="HNH nuclease" evidence="6">
    <location>
        <begin position="57"/>
        <end position="107"/>
    </location>
</feature>
<dbReference type="AlphaFoldDB" id="A0A9X0PG32"/>
<feature type="compositionally biased region" description="Basic and acidic residues" evidence="5">
    <location>
        <begin position="105"/>
        <end position="116"/>
    </location>
</feature>
<evidence type="ECO:0000256" key="4">
    <source>
        <dbReference type="ARBA" id="ARBA00040194"/>
    </source>
</evidence>
<dbReference type="PANTHER" id="PTHR41286:SF1">
    <property type="entry name" value="HNH NUCLEASE YAJD-RELATED"/>
    <property type="match status" value="1"/>
</dbReference>
<evidence type="ECO:0000313" key="8">
    <source>
        <dbReference type="Proteomes" id="UP000524893"/>
    </source>
</evidence>
<dbReference type="Proteomes" id="UP000524893">
    <property type="component" value="Unassembled WGS sequence"/>
</dbReference>
<dbReference type="EMBL" id="JABTCN010000040">
    <property type="protein sequence ID" value="MBA8777265.1"/>
    <property type="molecule type" value="Genomic_DNA"/>
</dbReference>
<evidence type="ECO:0000313" key="7">
    <source>
        <dbReference type="EMBL" id="MBA8777265.1"/>
    </source>
</evidence>
<dbReference type="CDD" id="cd00085">
    <property type="entry name" value="HNHc"/>
    <property type="match status" value="1"/>
</dbReference>
<dbReference type="InterPro" id="IPR002711">
    <property type="entry name" value="HNH"/>
</dbReference>
<keyword evidence="1" id="KW-0540">Nuclease</keyword>
<evidence type="ECO:0000256" key="2">
    <source>
        <dbReference type="ARBA" id="ARBA00022801"/>
    </source>
</evidence>
<keyword evidence="2" id="KW-0378">Hydrolase</keyword>